<dbReference type="EMBL" id="CP006682">
    <property type="protein sequence ID" value="AHB36032.1"/>
    <property type="molecule type" value="Genomic_DNA"/>
</dbReference>
<dbReference type="HOGENOM" id="CLU_050013_1_0_14"/>
<dbReference type="GO" id="GO:0005829">
    <property type="term" value="C:cytosol"/>
    <property type="evidence" value="ECO:0007669"/>
    <property type="project" value="TreeGrafter"/>
</dbReference>
<dbReference type="RefSeq" id="WP_023788966.1">
    <property type="nucleotide sequence ID" value="NC_022998.1"/>
</dbReference>
<dbReference type="PATRIC" id="fig|1276258.3.peg.180"/>
<evidence type="ECO:0000313" key="3">
    <source>
        <dbReference type="Proteomes" id="UP000018550"/>
    </source>
</evidence>
<keyword evidence="2" id="KW-0808">Transferase</keyword>
<dbReference type="PANTHER" id="PTHR46566:SF1">
    <property type="entry name" value="1-PHOSPHOFRUCTOKINASE"/>
    <property type="match status" value="1"/>
</dbReference>
<protein>
    <submittedName>
        <fullName evidence="2">1-phosphofructokinase</fullName>
    </submittedName>
</protein>
<evidence type="ECO:0000313" key="2">
    <source>
        <dbReference type="EMBL" id="AHB36032.1"/>
    </source>
</evidence>
<dbReference type="AlphaFoldDB" id="V5RHA1"/>
<dbReference type="InterPro" id="IPR029056">
    <property type="entry name" value="Ribokinase-like"/>
</dbReference>
<keyword evidence="2" id="KW-0418">Kinase</keyword>
<dbReference type="eggNOG" id="COG1105">
    <property type="taxonomic scope" value="Bacteria"/>
</dbReference>
<proteinExistence type="predicted"/>
<organism evidence="2 3">
    <name type="scientific">Spiroplasma apis B31</name>
    <dbReference type="NCBI Taxonomy" id="1276258"/>
    <lineage>
        <taxon>Bacteria</taxon>
        <taxon>Bacillati</taxon>
        <taxon>Mycoplasmatota</taxon>
        <taxon>Mollicutes</taxon>
        <taxon>Entomoplasmatales</taxon>
        <taxon>Spiroplasmataceae</taxon>
        <taxon>Spiroplasma</taxon>
    </lineage>
</organism>
<sequence length="312" mass="35924">MEKKIYITSLNPSIEYKLYFDELVKHKKNQSYKSKMKPFTKVLHIGRIFKKMDWDVIPILFIPPHFGSLFKNEMEKENMNLKWFQAKGDIRISVKLADNDITECNTFGAPVSQLELRKMKSYFYDVLQENDIVVSTGTVPPNVDNSIIRDICEIANINKARFVTDVFGEPLRKLLGNKVFLYKTNIEELELTMGKKINNQNDLIISMSVLLNKGIENILVCKNNNLILANNQNILEASFENLNLQNKEVIDLNYGVLAGFLDTFIKTNDFESALKSSLLVGNAIIIWKHSITKEKISTILKQTDQIKIRVVR</sequence>
<dbReference type="Proteomes" id="UP000018550">
    <property type="component" value="Chromosome"/>
</dbReference>
<dbReference type="Gene3D" id="3.40.1190.20">
    <property type="match status" value="1"/>
</dbReference>
<reference evidence="2 3" key="1">
    <citation type="journal article" date="2014" name="Genome Announc.">
        <title>Complete Genome Sequence of Spiroplasma apis B31T (ATCC 33834), a Bacterium Associated with May Disease of Honeybees (Apis mellifera).</title>
        <authorList>
            <person name="Ku C."/>
            <person name="Lo W.S."/>
            <person name="Chen L.L."/>
            <person name="Kuo C.H."/>
        </authorList>
    </citation>
    <scope>NUCLEOTIDE SEQUENCE [LARGE SCALE GENOMIC DNA]</scope>
    <source>
        <strain evidence="2">B31</strain>
    </source>
</reference>
<gene>
    <name evidence="2" type="ORF">SAPIS_v1c01860</name>
</gene>
<dbReference type="Pfam" id="PF00294">
    <property type="entry name" value="PfkB"/>
    <property type="match status" value="1"/>
</dbReference>
<dbReference type="OrthoDB" id="9801219at2"/>
<dbReference type="GO" id="GO:0008443">
    <property type="term" value="F:phosphofructokinase activity"/>
    <property type="evidence" value="ECO:0007669"/>
    <property type="project" value="TreeGrafter"/>
</dbReference>
<evidence type="ECO:0000259" key="1">
    <source>
        <dbReference type="Pfam" id="PF00294"/>
    </source>
</evidence>
<dbReference type="InterPro" id="IPR011611">
    <property type="entry name" value="PfkB_dom"/>
</dbReference>
<dbReference type="KEGG" id="sapi:SAPIS_v1c01860"/>
<name>V5RHA1_SPIAP</name>
<dbReference type="PANTHER" id="PTHR46566">
    <property type="entry name" value="1-PHOSPHOFRUCTOKINASE-RELATED"/>
    <property type="match status" value="1"/>
</dbReference>
<dbReference type="SUPFAM" id="SSF53613">
    <property type="entry name" value="Ribokinase-like"/>
    <property type="match status" value="1"/>
</dbReference>
<keyword evidence="3" id="KW-1185">Reference proteome</keyword>
<accession>V5RHA1</accession>
<feature type="domain" description="Carbohydrate kinase PfkB" evidence="1">
    <location>
        <begin position="65"/>
        <end position="220"/>
    </location>
</feature>
<dbReference type="STRING" id="1276258.SAPIS_v1c01860"/>